<dbReference type="EMBL" id="JAUHTC010000007">
    <property type="protein sequence ID" value="MDN4516571.1"/>
    <property type="molecule type" value="Genomic_DNA"/>
</dbReference>
<keyword evidence="1" id="KW-0285">Flavoprotein</keyword>
<organism evidence="6 7">
    <name type="scientific">Mycolicibacterium austroafricanum</name>
    <name type="common">Mycobacterium austroafricanum</name>
    <dbReference type="NCBI Taxonomy" id="39687"/>
    <lineage>
        <taxon>Bacteria</taxon>
        <taxon>Bacillati</taxon>
        <taxon>Actinomycetota</taxon>
        <taxon>Actinomycetes</taxon>
        <taxon>Mycobacteriales</taxon>
        <taxon>Mycobacteriaceae</taxon>
        <taxon>Mycolicibacterium</taxon>
    </lineage>
</organism>
<keyword evidence="7" id="KW-1185">Reference proteome</keyword>
<name>A0ABT8H736_MYCAO</name>
<comment type="caution">
    <text evidence="6">The sequence shown here is derived from an EMBL/GenBank/DDBJ whole genome shotgun (WGS) entry which is preliminary data.</text>
</comment>
<evidence type="ECO:0000313" key="6">
    <source>
        <dbReference type="EMBL" id="MDN4516571.1"/>
    </source>
</evidence>
<dbReference type="InterPro" id="IPR011251">
    <property type="entry name" value="Luciferase-like_dom"/>
</dbReference>
<evidence type="ECO:0000256" key="2">
    <source>
        <dbReference type="ARBA" id="ARBA00022643"/>
    </source>
</evidence>
<protein>
    <submittedName>
        <fullName evidence="6">LLM class flavin-dependent oxidoreductase</fullName>
    </submittedName>
</protein>
<sequence length="316" mass="34202">MSIGDQLEFIAPMPRLLDDGSAWVEELRRLEESGFDTVSVSHHVTSGWQLAPVAAMAFAAASTSRLKVLTLVAQNPLQHPALLAKNIATIDRLSGGRAELGLGAGWLAADYAALGVPFESHRTRVDQCAEALTIIRDFFTEDTVDFVGHHYHVTGLEALPRCCRQPSPPILLGAAGPRMLDLGGRSADIVGVLPRMVNGRIDHETVADVAAPSLHAKIARVRDSAARAGRQMPRIQFSVLHLDVTDVESPPRPVTQWEEALAAEWNWPLHGTPARLVGTAAECAEQVAEYSHRFGIGYWHLGQDSRAAAAVIAHLH</sequence>
<dbReference type="Pfam" id="PF00296">
    <property type="entry name" value="Bac_luciferase"/>
    <property type="match status" value="1"/>
</dbReference>
<dbReference type="Gene3D" id="3.20.20.30">
    <property type="entry name" value="Luciferase-like domain"/>
    <property type="match status" value="1"/>
</dbReference>
<keyword evidence="4" id="KW-0503">Monooxygenase</keyword>
<dbReference type="Proteomes" id="UP001172687">
    <property type="component" value="Unassembled WGS sequence"/>
</dbReference>
<feature type="domain" description="Luciferase-like" evidence="5">
    <location>
        <begin position="24"/>
        <end position="238"/>
    </location>
</feature>
<dbReference type="InterPro" id="IPR036661">
    <property type="entry name" value="Luciferase-like_sf"/>
</dbReference>
<evidence type="ECO:0000256" key="3">
    <source>
        <dbReference type="ARBA" id="ARBA00023002"/>
    </source>
</evidence>
<reference evidence="6" key="1">
    <citation type="submission" date="2023-07" db="EMBL/GenBank/DDBJ databases">
        <title>Degradation of tert-butanol by M. austroafricanum TBA100.</title>
        <authorList>
            <person name="Helbich S."/>
            <person name="Vainshtein Y."/>
        </authorList>
    </citation>
    <scope>NUCLEOTIDE SEQUENCE</scope>
    <source>
        <strain evidence="6">TBA100</strain>
    </source>
</reference>
<dbReference type="InterPro" id="IPR050172">
    <property type="entry name" value="SsuD_RutA_monooxygenase"/>
</dbReference>
<dbReference type="PANTHER" id="PTHR42847">
    <property type="entry name" value="ALKANESULFONATE MONOOXYGENASE"/>
    <property type="match status" value="1"/>
</dbReference>
<dbReference type="RefSeq" id="WP_208673268.1">
    <property type="nucleotide sequence ID" value="NZ_CP070380.1"/>
</dbReference>
<keyword evidence="3" id="KW-0560">Oxidoreductase</keyword>
<gene>
    <name evidence="6" type="ORF">QYF68_01870</name>
</gene>
<dbReference type="SUPFAM" id="SSF51679">
    <property type="entry name" value="Bacterial luciferase-like"/>
    <property type="match status" value="1"/>
</dbReference>
<keyword evidence="2" id="KW-0288">FMN</keyword>
<accession>A0ABT8H736</accession>
<evidence type="ECO:0000256" key="1">
    <source>
        <dbReference type="ARBA" id="ARBA00022630"/>
    </source>
</evidence>
<dbReference type="PANTHER" id="PTHR42847:SF4">
    <property type="entry name" value="ALKANESULFONATE MONOOXYGENASE-RELATED"/>
    <property type="match status" value="1"/>
</dbReference>
<evidence type="ECO:0000259" key="5">
    <source>
        <dbReference type="Pfam" id="PF00296"/>
    </source>
</evidence>
<proteinExistence type="predicted"/>
<evidence type="ECO:0000313" key="7">
    <source>
        <dbReference type="Proteomes" id="UP001172687"/>
    </source>
</evidence>
<evidence type="ECO:0000256" key="4">
    <source>
        <dbReference type="ARBA" id="ARBA00023033"/>
    </source>
</evidence>